<dbReference type="EMBL" id="JANIEX010000101">
    <property type="protein sequence ID" value="KAJ3573490.1"/>
    <property type="molecule type" value="Genomic_DNA"/>
</dbReference>
<dbReference type="Proteomes" id="UP001213000">
    <property type="component" value="Unassembled WGS sequence"/>
</dbReference>
<dbReference type="InterPro" id="IPR003719">
    <property type="entry name" value="Phenazine_PhzF-like"/>
</dbReference>
<proteinExistence type="predicted"/>
<dbReference type="PIRSF" id="PIRSF016184">
    <property type="entry name" value="PhzC_PhzF"/>
    <property type="match status" value="1"/>
</dbReference>
<gene>
    <name evidence="2" type="ORF">NP233_g2400</name>
</gene>
<evidence type="ECO:0000256" key="1">
    <source>
        <dbReference type="PIRSR" id="PIRSR016184-1"/>
    </source>
</evidence>
<protein>
    <recommendedName>
        <fullName evidence="4">Phenazine biosynthesis protein</fullName>
    </recommendedName>
</protein>
<keyword evidence="3" id="KW-1185">Reference proteome</keyword>
<dbReference type="PANTHER" id="PTHR13774:SF32">
    <property type="entry name" value="ANTISENSE-ENHANCING SEQUENCE 1"/>
    <property type="match status" value="1"/>
</dbReference>
<name>A0AAD5VYY2_9AGAR</name>
<dbReference type="GO" id="GO:0005737">
    <property type="term" value="C:cytoplasm"/>
    <property type="evidence" value="ECO:0007669"/>
    <property type="project" value="TreeGrafter"/>
</dbReference>
<dbReference type="GO" id="GO:0016853">
    <property type="term" value="F:isomerase activity"/>
    <property type="evidence" value="ECO:0007669"/>
    <property type="project" value="TreeGrafter"/>
</dbReference>
<feature type="active site" evidence="1">
    <location>
        <position position="53"/>
    </location>
</feature>
<dbReference type="Pfam" id="PF02567">
    <property type="entry name" value="PhzC-PhzF"/>
    <property type="match status" value="1"/>
</dbReference>
<dbReference type="SUPFAM" id="SSF54506">
    <property type="entry name" value="Diaminopimelate epimerase-like"/>
    <property type="match status" value="1"/>
</dbReference>
<organism evidence="2 3">
    <name type="scientific">Leucocoprinus birnbaumii</name>
    <dbReference type="NCBI Taxonomy" id="56174"/>
    <lineage>
        <taxon>Eukaryota</taxon>
        <taxon>Fungi</taxon>
        <taxon>Dikarya</taxon>
        <taxon>Basidiomycota</taxon>
        <taxon>Agaricomycotina</taxon>
        <taxon>Agaricomycetes</taxon>
        <taxon>Agaricomycetidae</taxon>
        <taxon>Agaricales</taxon>
        <taxon>Agaricineae</taxon>
        <taxon>Agaricaceae</taxon>
        <taxon>Leucocoprinus</taxon>
    </lineage>
</organism>
<evidence type="ECO:0008006" key="4">
    <source>
        <dbReference type="Google" id="ProtNLM"/>
    </source>
</evidence>
<comment type="caution">
    <text evidence="2">The sequence shown here is derived from an EMBL/GenBank/DDBJ whole genome shotgun (WGS) entry which is preliminary data.</text>
</comment>
<dbReference type="AlphaFoldDB" id="A0AAD5VYY2"/>
<sequence length="305" mass="33391">MPETKLDFQVIDVFTRTKYTGNQLAIVHIPPDLSDTITQGQKLSVAREFNLSETIFMHDNPPEAAPDAPVRVDIFTTDQELPFAGHPTVGSNWYLLSGPGSVGKNRKEITLKTKAGPIPAVLQESGRVLEQVPLDFKEHEPIDVSRFKSGQPRLQATDFTSGSVGKDAVASIVKGVNFVLLRVNSEEALSSLQTVPGIIDIPWLGEWQGFVALYAFYEREDGIVRTRFFRDTWEDAATGAAASTLGSWLGKRKGEGKWKIEIVQGVEVGRRSEIEVQVEVGSDGEVKKVELGGEAVLVMEGSIVV</sequence>
<dbReference type="PANTHER" id="PTHR13774">
    <property type="entry name" value="PHENAZINE BIOSYNTHESIS PROTEIN"/>
    <property type="match status" value="1"/>
</dbReference>
<dbReference type="Gene3D" id="3.10.310.10">
    <property type="entry name" value="Diaminopimelate Epimerase, Chain A, domain 1"/>
    <property type="match status" value="2"/>
</dbReference>
<evidence type="ECO:0000313" key="2">
    <source>
        <dbReference type="EMBL" id="KAJ3573490.1"/>
    </source>
</evidence>
<reference evidence="2" key="1">
    <citation type="submission" date="2022-07" db="EMBL/GenBank/DDBJ databases">
        <title>Genome Sequence of Leucocoprinus birnbaumii.</title>
        <authorList>
            <person name="Buettner E."/>
        </authorList>
    </citation>
    <scope>NUCLEOTIDE SEQUENCE</scope>
    <source>
        <strain evidence="2">VT141</strain>
    </source>
</reference>
<evidence type="ECO:0000313" key="3">
    <source>
        <dbReference type="Proteomes" id="UP001213000"/>
    </source>
</evidence>
<dbReference type="NCBIfam" id="TIGR00654">
    <property type="entry name" value="PhzF_family"/>
    <property type="match status" value="1"/>
</dbReference>
<accession>A0AAD5VYY2</accession>